<dbReference type="InterPro" id="IPR028131">
    <property type="entry name" value="VASH1"/>
</dbReference>
<feature type="active site" evidence="1">
    <location>
        <position position="204"/>
    </location>
</feature>
<gene>
    <name evidence="4" type="primary">LOC116947388</name>
</gene>
<evidence type="ECO:0000256" key="2">
    <source>
        <dbReference type="SAM" id="MobiDB-lite"/>
    </source>
</evidence>
<dbReference type="Proteomes" id="UP001318040">
    <property type="component" value="Chromosome 29"/>
</dbReference>
<feature type="region of interest" description="Disordered" evidence="2">
    <location>
        <begin position="346"/>
        <end position="389"/>
    </location>
</feature>
<dbReference type="PANTHER" id="PTHR15750">
    <property type="entry name" value="VASOHIBIN-1-LIKE ISOFORM X2"/>
    <property type="match status" value="1"/>
</dbReference>
<dbReference type="CTD" id="79805"/>
<keyword evidence="3" id="KW-1185">Reference proteome</keyword>
<dbReference type="PANTHER" id="PTHR15750:SF2">
    <property type="entry name" value="VASOHIBIN"/>
    <property type="match status" value="1"/>
</dbReference>
<feature type="active site" evidence="1">
    <location>
        <position position="256"/>
    </location>
</feature>
<accession>A0AAJ7TJ72</accession>
<name>A0AAJ7TJ72_PETMA</name>
<protein>
    <submittedName>
        <fullName evidence="4">Tubulinyl-Tyr carboxypeptidase 2-like</fullName>
    </submittedName>
</protein>
<feature type="active site" evidence="1">
    <location>
        <position position="239"/>
    </location>
</feature>
<dbReference type="GO" id="GO:0005737">
    <property type="term" value="C:cytoplasm"/>
    <property type="evidence" value="ECO:0007669"/>
    <property type="project" value="InterPro"/>
</dbReference>
<dbReference type="AlphaFoldDB" id="A0AAJ7TJ72"/>
<feature type="compositionally biased region" description="Gly residues" evidence="2">
    <location>
        <begin position="75"/>
        <end position="85"/>
    </location>
</feature>
<feature type="compositionally biased region" description="Low complexity" evidence="2">
    <location>
        <begin position="18"/>
        <end position="41"/>
    </location>
</feature>
<dbReference type="Pfam" id="PF14822">
    <property type="entry name" value="Vasohibin"/>
    <property type="match status" value="1"/>
</dbReference>
<dbReference type="GO" id="GO:0045765">
    <property type="term" value="P:regulation of angiogenesis"/>
    <property type="evidence" value="ECO:0007669"/>
    <property type="project" value="InterPro"/>
</dbReference>
<dbReference type="KEGG" id="pmrn:116947388"/>
<proteinExistence type="predicted"/>
<reference evidence="4" key="1">
    <citation type="submission" date="2025-08" db="UniProtKB">
        <authorList>
            <consortium name="RefSeq"/>
        </authorList>
    </citation>
    <scope>IDENTIFICATION</scope>
    <source>
        <tissue evidence="4">Sperm</tissue>
    </source>
</reference>
<dbReference type="RefSeq" id="XP_032818953.1">
    <property type="nucleotide sequence ID" value="XM_032963062.1"/>
</dbReference>
<organism evidence="3 4">
    <name type="scientific">Petromyzon marinus</name>
    <name type="common">Sea lamprey</name>
    <dbReference type="NCBI Taxonomy" id="7757"/>
    <lineage>
        <taxon>Eukaryota</taxon>
        <taxon>Metazoa</taxon>
        <taxon>Chordata</taxon>
        <taxon>Craniata</taxon>
        <taxon>Vertebrata</taxon>
        <taxon>Cyclostomata</taxon>
        <taxon>Hyperoartia</taxon>
        <taxon>Petromyzontiformes</taxon>
        <taxon>Petromyzontidae</taxon>
        <taxon>Petromyzon</taxon>
    </lineage>
</organism>
<evidence type="ECO:0000313" key="4">
    <source>
        <dbReference type="RefSeq" id="XP_032818953.1"/>
    </source>
</evidence>
<dbReference type="GeneID" id="116947388"/>
<evidence type="ECO:0000256" key="1">
    <source>
        <dbReference type="PIRSR" id="PIRSR628131-1"/>
    </source>
</evidence>
<sequence length="402" mass="43641">MPPATEAGQAGGLRRARSAASVAVSPAASGPVSGSGAERSAYGGGGGRRRESGATASNGHHHRHHPGQQQRQQGESGGGGSGESGESGESGPCSFHVNRSGFPLDEATWERLWRHVASAHPAGGDAGRSIRGEAALAQPPFPAVPTFRPSMPIPERLLAVQIYMRELQYNHTGTQFFEIRKSRPLVGLMDAAREMVQESLPIKCLEAVILGIHLTNGIPGVERFPLSFKSQFCGRTFRHVVLGVYHNGRFGSLGMSRRPDLMHKQLTFRSLYDLIADFQEAYRGYLHTVTRIKVGLSVPHDSQSFETIAWGHLTLDTLRTGAAETRSRLERHSRDIRCKLRKSLFGVPSPPRDRRRGKSVSPHRGLSSVLGRPGRDDGLCTPGGRKSAMPVTLTESGYQIRV</sequence>
<feature type="region of interest" description="Disordered" evidence="2">
    <location>
        <begin position="1"/>
        <end position="99"/>
    </location>
</feature>
<evidence type="ECO:0000313" key="3">
    <source>
        <dbReference type="Proteomes" id="UP001318040"/>
    </source>
</evidence>